<dbReference type="SUPFAM" id="SSF47473">
    <property type="entry name" value="EF-hand"/>
    <property type="match status" value="2"/>
</dbReference>
<keyword evidence="5" id="KW-1185">Reference proteome</keyword>
<dbReference type="GO" id="GO:0046785">
    <property type="term" value="P:microtubule polymerization"/>
    <property type="evidence" value="ECO:0007669"/>
    <property type="project" value="InterPro"/>
</dbReference>
<proteinExistence type="inferred from homology"/>
<dbReference type="GO" id="GO:0032273">
    <property type="term" value="P:positive regulation of protein polymerization"/>
    <property type="evidence" value="ECO:0007669"/>
    <property type="project" value="TreeGrafter"/>
</dbReference>
<evidence type="ECO:0000256" key="1">
    <source>
        <dbReference type="ARBA" id="ARBA00010994"/>
    </source>
</evidence>
<gene>
    <name evidence="3" type="ORF">C1SCF055_LOCUS18114</name>
</gene>
<dbReference type="GO" id="GO:0005874">
    <property type="term" value="C:microtubule"/>
    <property type="evidence" value="ECO:0007669"/>
    <property type="project" value="TreeGrafter"/>
</dbReference>
<dbReference type="PANTHER" id="PTHR12932:SF9">
    <property type="entry name" value="TUBULIN POLYMERIZATION-PROMOTING PROTEIN HOMOLOG"/>
    <property type="match status" value="1"/>
</dbReference>
<dbReference type="AlphaFoldDB" id="A0A9P1CF99"/>
<evidence type="ECO:0000313" key="4">
    <source>
        <dbReference type="EMBL" id="CAL1144562.1"/>
    </source>
</evidence>
<dbReference type="InterPro" id="IPR008907">
    <property type="entry name" value="TPP/p25"/>
</dbReference>
<dbReference type="InterPro" id="IPR011992">
    <property type="entry name" value="EF-hand-dom_pair"/>
</dbReference>
<feature type="region of interest" description="Disordered" evidence="2">
    <location>
        <begin position="1"/>
        <end position="94"/>
    </location>
</feature>
<reference evidence="4" key="2">
    <citation type="submission" date="2024-04" db="EMBL/GenBank/DDBJ databases">
        <authorList>
            <person name="Chen Y."/>
            <person name="Shah S."/>
            <person name="Dougan E. K."/>
            <person name="Thang M."/>
            <person name="Chan C."/>
        </authorList>
    </citation>
    <scope>NUCLEOTIDE SEQUENCE [LARGE SCALE GENOMIC DNA]</scope>
</reference>
<protein>
    <submittedName>
        <fullName evidence="3">Uncharacterized protein</fullName>
    </submittedName>
</protein>
<organism evidence="3">
    <name type="scientific">Cladocopium goreaui</name>
    <dbReference type="NCBI Taxonomy" id="2562237"/>
    <lineage>
        <taxon>Eukaryota</taxon>
        <taxon>Sar</taxon>
        <taxon>Alveolata</taxon>
        <taxon>Dinophyceae</taxon>
        <taxon>Suessiales</taxon>
        <taxon>Symbiodiniaceae</taxon>
        <taxon>Cladocopium</taxon>
    </lineage>
</organism>
<comment type="caution">
    <text evidence="3">The sequence shown here is derived from an EMBL/GenBank/DDBJ whole genome shotgun (WGS) entry which is preliminary data.</text>
</comment>
<dbReference type="GO" id="GO:0015631">
    <property type="term" value="F:tubulin binding"/>
    <property type="evidence" value="ECO:0007669"/>
    <property type="project" value="InterPro"/>
</dbReference>
<evidence type="ECO:0000313" key="3">
    <source>
        <dbReference type="EMBL" id="CAI3991187.1"/>
    </source>
</evidence>
<comment type="similarity">
    <text evidence="1">Belongs to the TPPP family.</text>
</comment>
<sequence>MAGRRLPELHPCLLRRSSPGGDGKATGEKAKAGAQMPVLRPSRSDGNLGKEAQIRSGKQRRNSGNAASPLLPGSEKASRSPSPAPRRRARSRGEVALVEEVPGLQEAFRKICGSRGEASMDSRQFDKFCREAGYMDSKFTTADADLLFTTVTGRGLRRLGALHFQSALRLLAERKRLPMDQVCAKVRRLAEAEERSRPPVAAVPPGNDSAMVPWNEEVNCRGRSSRGVRSSSEPAPRGWFYPLDNGCCLKRNHTDGVDGAESELLMDSFVSFCWGKPDMSNRDFLRLCRDCHLLSNRFTALDADLLFTKVGQWAVPLKA</sequence>
<dbReference type="Pfam" id="PF05517">
    <property type="entry name" value="p25-alpha"/>
    <property type="match status" value="2"/>
</dbReference>
<dbReference type="OrthoDB" id="548799at2759"/>
<dbReference type="Gene3D" id="1.10.238.10">
    <property type="entry name" value="EF-hand"/>
    <property type="match status" value="2"/>
</dbReference>
<dbReference type="PANTHER" id="PTHR12932">
    <property type="entry name" value="P25 ALPHA-RELATED"/>
    <property type="match status" value="1"/>
</dbReference>
<dbReference type="GO" id="GO:0001578">
    <property type="term" value="P:microtubule bundle formation"/>
    <property type="evidence" value="ECO:0007669"/>
    <property type="project" value="TreeGrafter"/>
</dbReference>
<name>A0A9P1CF99_9DINO</name>
<dbReference type="EMBL" id="CAMXCT030001558">
    <property type="protein sequence ID" value="CAL4778499.1"/>
    <property type="molecule type" value="Genomic_DNA"/>
</dbReference>
<accession>A0A9P1CF99</accession>
<dbReference type="EMBL" id="CAMXCT020001558">
    <property type="protein sequence ID" value="CAL1144562.1"/>
    <property type="molecule type" value="Genomic_DNA"/>
</dbReference>
<evidence type="ECO:0000313" key="5">
    <source>
        <dbReference type="Proteomes" id="UP001152797"/>
    </source>
</evidence>
<dbReference type="EMBL" id="CAMXCT010001558">
    <property type="protein sequence ID" value="CAI3991187.1"/>
    <property type="molecule type" value="Genomic_DNA"/>
</dbReference>
<dbReference type="Proteomes" id="UP001152797">
    <property type="component" value="Unassembled WGS sequence"/>
</dbReference>
<evidence type="ECO:0000256" key="2">
    <source>
        <dbReference type="SAM" id="MobiDB-lite"/>
    </source>
</evidence>
<reference evidence="3" key="1">
    <citation type="submission" date="2022-10" db="EMBL/GenBank/DDBJ databases">
        <authorList>
            <person name="Chen Y."/>
            <person name="Dougan E. K."/>
            <person name="Chan C."/>
            <person name="Rhodes N."/>
            <person name="Thang M."/>
        </authorList>
    </citation>
    <scope>NUCLEOTIDE SEQUENCE</scope>
</reference>